<evidence type="ECO:0000256" key="1">
    <source>
        <dbReference type="SAM" id="MobiDB-lite"/>
    </source>
</evidence>
<reference evidence="2 3" key="1">
    <citation type="submission" date="2017-06" db="EMBL/GenBank/DDBJ databases">
        <authorList>
            <person name="Kim H.J."/>
            <person name="Triplett B.A."/>
        </authorList>
    </citation>
    <scope>NUCLEOTIDE SEQUENCE [LARGE SCALE GENOMIC DNA]</scope>
    <source>
        <strain evidence="2 3">DSM 13116</strain>
    </source>
</reference>
<dbReference type="RefSeq" id="WP_089273887.1">
    <property type="nucleotide sequence ID" value="NZ_FZOC01000003.1"/>
</dbReference>
<evidence type="ECO:0008006" key="4">
    <source>
        <dbReference type="Google" id="ProtNLM"/>
    </source>
</evidence>
<keyword evidence="3" id="KW-1185">Reference proteome</keyword>
<protein>
    <recommendedName>
        <fullName evidence="4">Anti-sigma-28 factor FlgM C-terminal domain-containing protein</fullName>
    </recommendedName>
</protein>
<name>A0A239A4R2_9BACT</name>
<dbReference type="EMBL" id="FZOC01000003">
    <property type="protein sequence ID" value="SNR90024.1"/>
    <property type="molecule type" value="Genomic_DNA"/>
</dbReference>
<proteinExistence type="predicted"/>
<evidence type="ECO:0000313" key="2">
    <source>
        <dbReference type="EMBL" id="SNR90024.1"/>
    </source>
</evidence>
<dbReference type="OrthoDB" id="5461419at2"/>
<organism evidence="2 3">
    <name type="scientific">Humidesulfovibrio mexicanus</name>
    <dbReference type="NCBI Taxonomy" id="147047"/>
    <lineage>
        <taxon>Bacteria</taxon>
        <taxon>Pseudomonadati</taxon>
        <taxon>Thermodesulfobacteriota</taxon>
        <taxon>Desulfovibrionia</taxon>
        <taxon>Desulfovibrionales</taxon>
        <taxon>Desulfovibrionaceae</taxon>
        <taxon>Humidesulfovibrio</taxon>
    </lineage>
</organism>
<accession>A0A239A4R2</accession>
<dbReference type="Proteomes" id="UP000198324">
    <property type="component" value="Unassembled WGS sequence"/>
</dbReference>
<feature type="region of interest" description="Disordered" evidence="1">
    <location>
        <begin position="1"/>
        <end position="24"/>
    </location>
</feature>
<evidence type="ECO:0000313" key="3">
    <source>
        <dbReference type="Proteomes" id="UP000198324"/>
    </source>
</evidence>
<gene>
    <name evidence="2" type="ORF">SAMN04488503_1797</name>
</gene>
<dbReference type="AlphaFoldDB" id="A0A239A4R2"/>
<sequence>MNNGDSRSLGPREGPPSVVEDEDAHTERLAYLDDLKSQIRSGVYRPEVRDLARSLASMLVRDL</sequence>